<keyword evidence="2" id="KW-0328">Glycosyltransferase</keyword>
<dbReference type="STRING" id="765420.OSCT_1594"/>
<dbReference type="SUPFAM" id="SSF53271">
    <property type="entry name" value="PRTase-like"/>
    <property type="match status" value="1"/>
</dbReference>
<keyword evidence="2" id="KW-0808">Transferase</keyword>
<evidence type="ECO:0000313" key="2">
    <source>
        <dbReference type="EMBL" id="EFO80503.1"/>
    </source>
</evidence>
<evidence type="ECO:0000259" key="1">
    <source>
        <dbReference type="Pfam" id="PF00156"/>
    </source>
</evidence>
<dbReference type="Gene3D" id="3.30.1310.20">
    <property type="entry name" value="PRTase-like"/>
    <property type="match status" value="1"/>
</dbReference>
<dbReference type="Pfam" id="PF00156">
    <property type="entry name" value="Pribosyltran"/>
    <property type="match status" value="1"/>
</dbReference>
<protein>
    <submittedName>
        <fullName evidence="2">Phosphoribosyltransferase</fullName>
    </submittedName>
</protein>
<keyword evidence="3" id="KW-1185">Reference proteome</keyword>
<gene>
    <name evidence="2" type="ORF">OSCT_1594</name>
</gene>
<organism evidence="2 3">
    <name type="scientific">Oscillochloris trichoides DG-6</name>
    <dbReference type="NCBI Taxonomy" id="765420"/>
    <lineage>
        <taxon>Bacteria</taxon>
        <taxon>Bacillati</taxon>
        <taxon>Chloroflexota</taxon>
        <taxon>Chloroflexia</taxon>
        <taxon>Chloroflexales</taxon>
        <taxon>Chloroflexineae</taxon>
        <taxon>Oscillochloridaceae</taxon>
        <taxon>Oscillochloris</taxon>
    </lineage>
</organism>
<dbReference type="InterPro" id="IPR029057">
    <property type="entry name" value="PRTase-like"/>
</dbReference>
<accession>E1IE43</accession>
<dbReference type="OrthoDB" id="9810066at2"/>
<dbReference type="eggNOG" id="COG1926">
    <property type="taxonomic scope" value="Bacteria"/>
</dbReference>
<dbReference type="EMBL" id="ADVR01000051">
    <property type="protein sequence ID" value="EFO80503.1"/>
    <property type="molecule type" value="Genomic_DNA"/>
</dbReference>
<feature type="domain" description="Phosphoribosyltransferase" evidence="1">
    <location>
        <begin position="22"/>
        <end position="173"/>
    </location>
</feature>
<dbReference type="HOGENOM" id="CLU_083583_0_0_0"/>
<proteinExistence type="predicted"/>
<sequence length="230" mass="24430">MKKQQHTFHGGSDQRFANRTTAGRALAACLTAYAGHKDTLVLALPRGGVPVAFEVASALRAPLDLALVRKLGVPYQKELALGAIGEGGVQVLNPDVIATHQIPVAVIQQVVTREAQELARRRAAYRGDRPPPVVAGRTVILVDDGIATGATMRAAVDLVRAQQAARVVVAAPVIPLSTVQELGDIADDLVFVIAPVAFGALGFWYEDFHQVSDDEVRHLLVQADARGDLA</sequence>
<name>E1IE43_9CHLR</name>
<dbReference type="CDD" id="cd06223">
    <property type="entry name" value="PRTases_typeI"/>
    <property type="match status" value="1"/>
</dbReference>
<dbReference type="InterPro" id="IPR000836">
    <property type="entry name" value="PRTase_dom"/>
</dbReference>
<evidence type="ECO:0000313" key="3">
    <source>
        <dbReference type="Proteomes" id="UP000054010"/>
    </source>
</evidence>
<dbReference type="AlphaFoldDB" id="E1IE43"/>
<dbReference type="Gene3D" id="3.40.50.2020">
    <property type="match status" value="1"/>
</dbReference>
<dbReference type="GO" id="GO:0016757">
    <property type="term" value="F:glycosyltransferase activity"/>
    <property type="evidence" value="ECO:0007669"/>
    <property type="project" value="UniProtKB-KW"/>
</dbReference>
<reference evidence="2 3" key="1">
    <citation type="journal article" date="2011" name="J. Bacteriol.">
        <title>Draft genome sequence of the anoxygenic filamentous phototrophic bacterium Oscillochloris trichoides subsp. DG-6.</title>
        <authorList>
            <person name="Kuznetsov B.B."/>
            <person name="Ivanovsky R.N."/>
            <person name="Keppen O.I."/>
            <person name="Sukhacheva M.V."/>
            <person name="Bumazhkin B.K."/>
            <person name="Patutina E.O."/>
            <person name="Beletsky A.V."/>
            <person name="Mardanov A.V."/>
            <person name="Baslerov R.V."/>
            <person name="Panteleeva A.N."/>
            <person name="Kolganova T.V."/>
            <person name="Ravin N.V."/>
            <person name="Skryabin K.G."/>
        </authorList>
    </citation>
    <scope>NUCLEOTIDE SEQUENCE [LARGE SCALE GENOMIC DNA]</scope>
    <source>
        <strain evidence="2 3">DG-6</strain>
    </source>
</reference>
<dbReference type="Proteomes" id="UP000054010">
    <property type="component" value="Unassembled WGS sequence"/>
</dbReference>
<comment type="caution">
    <text evidence="2">The sequence shown here is derived from an EMBL/GenBank/DDBJ whole genome shotgun (WGS) entry which is preliminary data.</text>
</comment>